<comment type="caution">
    <text evidence="1">The sequence shown here is derived from an EMBL/GenBank/DDBJ whole genome shotgun (WGS) entry which is preliminary data.</text>
</comment>
<evidence type="ECO:0000313" key="1">
    <source>
        <dbReference type="EMBL" id="RGV30441.1"/>
    </source>
</evidence>
<sequence>MTKLYFILIFLILGLSSCSEDEIDTYDSFNYLSFVTNDTIEVSFLMLGKDEYDCPIEVRHTGLPSYAEYKDFKVKVVEENTTMSRSNFTIPPTFTFQPMSMLDTFYVKLTNYNSLETKSEYICLELEANENFLLGDRDYRRLYLKVDNQVSRPDWWTTSGSVNVTKYFLGTYSDEKYRLLIQVVQPDFSDTSVASIRLWALTFKEWLEKNPQKEADGSTMTVPIKL</sequence>
<dbReference type="PROSITE" id="PS51257">
    <property type="entry name" value="PROKAR_LIPOPROTEIN"/>
    <property type="match status" value="1"/>
</dbReference>
<dbReference type="AlphaFoldDB" id="A0A412WTC2"/>
<name>A0A412WTC2_9BACT</name>
<proteinExistence type="predicted"/>
<gene>
    <name evidence="1" type="ORF">DWW18_20615</name>
</gene>
<protein>
    <submittedName>
        <fullName evidence="1">DUF4843 domain-containing protein</fullName>
    </submittedName>
</protein>
<dbReference type="RefSeq" id="WP_118261644.1">
    <property type="nucleotide sequence ID" value="NZ_CALBWO010000068.1"/>
</dbReference>
<reference evidence="1 2" key="1">
    <citation type="submission" date="2018-08" db="EMBL/GenBank/DDBJ databases">
        <title>A genome reference for cultivated species of the human gut microbiota.</title>
        <authorList>
            <person name="Zou Y."/>
            <person name="Xue W."/>
            <person name="Luo G."/>
        </authorList>
    </citation>
    <scope>NUCLEOTIDE SEQUENCE [LARGE SCALE GENOMIC DNA]</scope>
    <source>
        <strain evidence="1 2">AF14-49</strain>
    </source>
</reference>
<dbReference type="Pfam" id="PF16132">
    <property type="entry name" value="DUF4843"/>
    <property type="match status" value="1"/>
</dbReference>
<accession>A0A412WTC2</accession>
<dbReference type="InterPro" id="IPR032299">
    <property type="entry name" value="DUF4843"/>
</dbReference>
<evidence type="ECO:0000313" key="2">
    <source>
        <dbReference type="Proteomes" id="UP000283589"/>
    </source>
</evidence>
<dbReference type="EMBL" id="QRZA01000058">
    <property type="protein sequence ID" value="RGV30441.1"/>
    <property type="molecule type" value="Genomic_DNA"/>
</dbReference>
<organism evidence="1 2">
    <name type="scientific">Butyricimonas virosa</name>
    <dbReference type="NCBI Taxonomy" id="544645"/>
    <lineage>
        <taxon>Bacteria</taxon>
        <taxon>Pseudomonadati</taxon>
        <taxon>Bacteroidota</taxon>
        <taxon>Bacteroidia</taxon>
        <taxon>Bacteroidales</taxon>
        <taxon>Odoribacteraceae</taxon>
        <taxon>Butyricimonas</taxon>
    </lineage>
</organism>
<dbReference type="Proteomes" id="UP000283589">
    <property type="component" value="Unassembled WGS sequence"/>
</dbReference>